<organism evidence="1 2">
    <name type="scientific">Giardia intestinalis</name>
    <name type="common">Giardia lamblia</name>
    <dbReference type="NCBI Taxonomy" id="5741"/>
    <lineage>
        <taxon>Eukaryota</taxon>
        <taxon>Metamonada</taxon>
        <taxon>Diplomonadida</taxon>
        <taxon>Hexamitidae</taxon>
        <taxon>Giardiinae</taxon>
        <taxon>Giardia</taxon>
    </lineage>
</organism>
<dbReference type="PANTHER" id="PTHR23275:SF100">
    <property type="entry name" value="EGF-LIKE DOMAIN-CONTAINING PROTEIN"/>
    <property type="match status" value="1"/>
</dbReference>
<dbReference type="Proteomes" id="UP000018040">
    <property type="component" value="Unassembled WGS sequence"/>
</dbReference>
<dbReference type="Gene3D" id="2.10.220.10">
    <property type="entry name" value="Hormone Receptor, Insulin-like Growth Factor Receptor 1, Chain A, domain 2"/>
    <property type="match status" value="1"/>
</dbReference>
<evidence type="ECO:0000313" key="2">
    <source>
        <dbReference type="Proteomes" id="UP000018040"/>
    </source>
</evidence>
<dbReference type="EMBL" id="AHHH01000216">
    <property type="protein sequence ID" value="ESU40483.1"/>
    <property type="molecule type" value="Genomic_DNA"/>
</dbReference>
<dbReference type="Pfam" id="PF03302">
    <property type="entry name" value="VSP"/>
    <property type="match status" value="2"/>
</dbReference>
<evidence type="ECO:0000313" key="1">
    <source>
        <dbReference type="EMBL" id="ESU40483.1"/>
    </source>
</evidence>
<gene>
    <name evidence="1" type="ORF">GSB_153317</name>
</gene>
<dbReference type="SMART" id="SM00261">
    <property type="entry name" value="FU"/>
    <property type="match status" value="4"/>
</dbReference>
<proteinExistence type="predicted"/>
<feature type="non-terminal residue" evidence="1">
    <location>
        <position position="1"/>
    </location>
</feature>
<accession>V6TNC2</accession>
<dbReference type="InterPro" id="IPR052798">
    <property type="entry name" value="Giardia_VSA"/>
</dbReference>
<dbReference type="InterPro" id="IPR009030">
    <property type="entry name" value="Growth_fac_rcpt_cys_sf"/>
</dbReference>
<dbReference type="VEuPathDB" id="GiardiaDB:QR46_4899"/>
<dbReference type="InterPro" id="IPR005127">
    <property type="entry name" value="Giardia_VSP"/>
</dbReference>
<dbReference type="VEuPathDB" id="GiardiaDB:GL50581_3401"/>
<dbReference type="VEuPathDB" id="GiardiaDB:GL50803_0039904"/>
<comment type="caution">
    <text evidence="1">The sequence shown here is derived from an EMBL/GenBank/DDBJ whole genome shotgun (WGS) entry which is preliminary data.</text>
</comment>
<dbReference type="VEuPathDB" id="GiardiaDB:DHA2_153222"/>
<name>V6TNC2_GIAIN</name>
<reference evidence="2" key="1">
    <citation type="submission" date="2012-02" db="EMBL/GenBank/DDBJ databases">
        <title>Genome sequencing of Giardia lamblia Genotypes A2 and B isolates (DH and GS) and comparative analysis with the genomes of Genotypes A1 and E (WB and Pig).</title>
        <authorList>
            <person name="Adam R."/>
            <person name="Dahlstrom E."/>
            <person name="Martens C."/>
            <person name="Bruno D."/>
            <person name="Barbian K."/>
            <person name="Porcella S.F."/>
            <person name="Nash T."/>
        </authorList>
    </citation>
    <scope>NUCLEOTIDE SEQUENCE</scope>
    <source>
        <strain evidence="2">GS</strain>
    </source>
</reference>
<protein>
    <submittedName>
        <fullName evidence="1">Variant-specific surface protein</fullName>
    </submittedName>
</protein>
<dbReference type="PANTHER" id="PTHR23275">
    <property type="entry name" value="CABRIOLET.-RELATED"/>
    <property type="match status" value="1"/>
</dbReference>
<dbReference type="OrthoDB" id="18487at2759"/>
<reference evidence="1 2" key="2">
    <citation type="journal article" date="2013" name="Genome Biol. Evol.">
        <title>Genome sequencing of Giardia lamblia genotypes A2 and B isolates (DH and GS) and comparative analysis with the genomes of genotypes A1 and E (WB and Pig).</title>
        <authorList>
            <person name="Adam R.D."/>
            <person name="Dahlstrom E.W."/>
            <person name="Martens C.A."/>
            <person name="Bruno D.P."/>
            <person name="Barbian K.D."/>
            <person name="Ricklefs S.M."/>
            <person name="Hernandez M.M."/>
            <person name="Narla N.P."/>
            <person name="Patel R.B."/>
            <person name="Porcella S.F."/>
            <person name="Nash T.E."/>
        </authorList>
    </citation>
    <scope>NUCLEOTIDE SEQUENCE [LARGE SCALE GENOMIC DNA]</scope>
    <source>
        <strain evidence="1 2">GS</strain>
    </source>
</reference>
<sequence>VAYRSMPCPVRVRGPERLGRDGACVQYAEEVMRHDEPGSKVAELTTCQAAASGPGNCKTAMCNVWIGGKDYCSQCAETAELLIDGTCVTSTTELAKKCTTNSQGACTQCGDGYFLHKGGCYQFGGEVGKLICTDPSTPSNTITAGACTACASGYFKNPAAAANKPPCIACNDETGDGTNKGKAGCATCEAPSSSGAATCRTCLDGYYNSGSESSVTCAECNAACATCSGDGANKCTSCKEADKYLKTDSSAGTSQCVNEAACKQGGTHFPTTTTDGRKICTLCSDAANGGVADCQECTPKTAASLAETPSVTCSACTQNKKPNADGTKCVECTTEGCANCDTANVCTKCDDSKIVKTADGATSCIDESACNNGFFVKESGGSKTCEACDSTCKTCSGAAAQCTSCNPDKPYLKKTENSQTGTCVDAAGCTNGSKYYADDADPKTCKTCAEGTFEGCETCEKSTDGAVACKTCGPQKKIRPDKKGCIDACPPDVSTEKGGVCECVEGYAPTADGSSCASSSANRSALSTGAIAGISVAVITVVGGLVGSDRDAGTHIPSIADREPQ</sequence>
<dbReference type="SUPFAM" id="SSF57184">
    <property type="entry name" value="Growth factor receptor domain"/>
    <property type="match status" value="2"/>
</dbReference>
<dbReference type="AlphaFoldDB" id="V6TNC2"/>
<dbReference type="InterPro" id="IPR006212">
    <property type="entry name" value="Furin_repeat"/>
</dbReference>